<protein>
    <recommendedName>
        <fullName evidence="3">GlyGly-CTERM sorting domain-containing protein</fullName>
    </recommendedName>
</protein>
<dbReference type="EMBL" id="JAKKSL010000001">
    <property type="protein sequence ID" value="MCI2283118.1"/>
    <property type="molecule type" value="Genomic_DNA"/>
</dbReference>
<dbReference type="Proteomes" id="UP001139646">
    <property type="component" value="Unassembled WGS sequence"/>
</dbReference>
<sequence length="176" mass="18589">MVNDGSANIDIGSFCSDDINTISARVKLACSNNVFYTINEGSFTIDKALASSDIAIIIRQPFSIVQGGSVVLNSSHFTYACESPDSITIQAGANYTVSGDTITPNSDFVGELSVPVIANKDTVTSDVFVVAITVEAKPEPEPDPVSETTSGKSSGGISWLLCFILVLPLRYLSKGR</sequence>
<organism evidence="1 2">
    <name type="scientific">Colwellia maritima</name>
    <dbReference type="NCBI Taxonomy" id="2912588"/>
    <lineage>
        <taxon>Bacteria</taxon>
        <taxon>Pseudomonadati</taxon>
        <taxon>Pseudomonadota</taxon>
        <taxon>Gammaproteobacteria</taxon>
        <taxon>Alteromonadales</taxon>
        <taxon>Colwelliaceae</taxon>
        <taxon>Colwellia</taxon>
    </lineage>
</organism>
<proteinExistence type="predicted"/>
<dbReference type="RefSeq" id="WP_242284313.1">
    <property type="nucleotide sequence ID" value="NZ_JAKKSL010000001.1"/>
</dbReference>
<evidence type="ECO:0000313" key="1">
    <source>
        <dbReference type="EMBL" id="MCI2283118.1"/>
    </source>
</evidence>
<name>A0ABS9WYS4_9GAMM</name>
<evidence type="ECO:0000313" key="2">
    <source>
        <dbReference type="Proteomes" id="UP001139646"/>
    </source>
</evidence>
<gene>
    <name evidence="1" type="ORF">L3081_06545</name>
</gene>
<keyword evidence="2" id="KW-1185">Reference proteome</keyword>
<evidence type="ECO:0008006" key="3">
    <source>
        <dbReference type="Google" id="ProtNLM"/>
    </source>
</evidence>
<comment type="caution">
    <text evidence="1">The sequence shown here is derived from an EMBL/GenBank/DDBJ whole genome shotgun (WGS) entry which is preliminary data.</text>
</comment>
<reference evidence="1" key="1">
    <citation type="submission" date="2022-01" db="EMBL/GenBank/DDBJ databases">
        <title>Colwellia maritima, isolated from seawater.</title>
        <authorList>
            <person name="Kristyanto S."/>
            <person name="Jung J."/>
            <person name="Jeon C.O."/>
        </authorList>
    </citation>
    <scope>NUCLEOTIDE SEQUENCE</scope>
    <source>
        <strain evidence="1">MSW7</strain>
    </source>
</reference>
<accession>A0ABS9WYS4</accession>